<sequence length="76" mass="8790">FLFQRTRSTKWYQIFDTEKIDDEQVVSLGIDTYSTKFGDMVFSGTSAKVSFNFVEQGGKEFAEFPAYAILPRKFLN</sequence>
<organism>
    <name type="scientific">Chlorobium limicola</name>
    <dbReference type="NCBI Taxonomy" id="1092"/>
    <lineage>
        <taxon>Bacteria</taxon>
        <taxon>Pseudomonadati</taxon>
        <taxon>Chlorobiota</taxon>
        <taxon>Chlorobiia</taxon>
        <taxon>Chlorobiales</taxon>
        <taxon>Chlorobiaceae</taxon>
        <taxon>Chlorobium/Pelodictyon group</taxon>
        <taxon>Chlorobium</taxon>
    </lineage>
</organism>
<protein>
    <submittedName>
        <fullName>p840 reaction CENTER=65 kDa photosystem I large subunit homolog</fullName>
    </submittedName>
</protein>
<reference key="1">
    <citation type="journal article" date="1992" name="Biochim. Biophys. Acta">
        <title>The photosystem I-like P840-reaction center of green S-bacteria is a homodimer.</title>
        <authorList>
            <person name="Buttner M."/>
            <person name="Xie D.L."/>
            <person name="Nelson H."/>
            <person name="Pinther W."/>
            <person name="Hauska G."/>
            <person name="Nelson N."/>
        </authorList>
    </citation>
    <scope>PROTEIN SEQUENCE</scope>
</reference>
<accession>Q9R662</accession>
<dbReference type="AlphaFoldDB" id="Q9R662"/>
<proteinExistence type="evidence at protein level"/>
<keyword id="KW-0903">Direct protein sequencing</keyword>
<name>Q9R662_CHLLI</name>